<accession>A0A2A6C0L0</accession>
<feature type="chain" id="PRO_5043332728" evidence="3">
    <location>
        <begin position="16"/>
        <end position="537"/>
    </location>
</feature>
<dbReference type="AlphaFoldDB" id="A0A2A6C0L0"/>
<evidence type="ECO:0000256" key="3">
    <source>
        <dbReference type="SAM" id="SignalP"/>
    </source>
</evidence>
<keyword evidence="2" id="KW-0812">Transmembrane</keyword>
<keyword evidence="2" id="KW-1133">Transmembrane helix</keyword>
<reference evidence="5" key="1">
    <citation type="journal article" date="2008" name="Nat. Genet.">
        <title>The Pristionchus pacificus genome provides a unique perspective on nematode lifestyle and parasitism.</title>
        <authorList>
            <person name="Dieterich C."/>
            <person name="Clifton S.W."/>
            <person name="Schuster L.N."/>
            <person name="Chinwalla A."/>
            <person name="Delehaunty K."/>
            <person name="Dinkelacker I."/>
            <person name="Fulton L."/>
            <person name="Fulton R."/>
            <person name="Godfrey J."/>
            <person name="Minx P."/>
            <person name="Mitreva M."/>
            <person name="Roeseler W."/>
            <person name="Tian H."/>
            <person name="Witte H."/>
            <person name="Yang S.P."/>
            <person name="Wilson R.K."/>
            <person name="Sommer R.J."/>
        </authorList>
    </citation>
    <scope>NUCLEOTIDE SEQUENCE [LARGE SCALE GENOMIC DNA]</scope>
    <source>
        <strain evidence="5">PS312</strain>
    </source>
</reference>
<protein>
    <submittedName>
        <fullName evidence="4">Uncharacterized protein</fullName>
    </submittedName>
</protein>
<evidence type="ECO:0000313" key="4">
    <source>
        <dbReference type="EnsemblMetazoa" id="PPA34338.1"/>
    </source>
</evidence>
<keyword evidence="2" id="KW-0472">Membrane</keyword>
<evidence type="ECO:0000256" key="1">
    <source>
        <dbReference type="SAM" id="MobiDB-lite"/>
    </source>
</evidence>
<reference evidence="4" key="2">
    <citation type="submission" date="2022-06" db="UniProtKB">
        <authorList>
            <consortium name="EnsemblMetazoa"/>
        </authorList>
    </citation>
    <scope>IDENTIFICATION</scope>
    <source>
        <strain evidence="4">PS312</strain>
    </source>
</reference>
<accession>A0A8R1YNQ0</accession>
<evidence type="ECO:0000256" key="2">
    <source>
        <dbReference type="SAM" id="Phobius"/>
    </source>
</evidence>
<dbReference type="Proteomes" id="UP000005239">
    <property type="component" value="Unassembled WGS sequence"/>
</dbReference>
<name>A0A2A6C0L0_PRIPA</name>
<feature type="compositionally biased region" description="Basic and acidic residues" evidence="1">
    <location>
        <begin position="473"/>
        <end position="494"/>
    </location>
</feature>
<gene>
    <name evidence="4" type="primary">WBGene00272707</name>
</gene>
<feature type="region of interest" description="Disordered" evidence="1">
    <location>
        <begin position="466"/>
        <end position="537"/>
    </location>
</feature>
<proteinExistence type="predicted"/>
<evidence type="ECO:0000313" key="5">
    <source>
        <dbReference type="Proteomes" id="UP000005239"/>
    </source>
</evidence>
<dbReference type="EnsemblMetazoa" id="PPA34338.1">
    <property type="protein sequence ID" value="PPA34338.1"/>
    <property type="gene ID" value="WBGene00272707"/>
</dbReference>
<organism evidence="4 5">
    <name type="scientific">Pristionchus pacificus</name>
    <name type="common">Parasitic nematode worm</name>
    <dbReference type="NCBI Taxonomy" id="54126"/>
    <lineage>
        <taxon>Eukaryota</taxon>
        <taxon>Metazoa</taxon>
        <taxon>Ecdysozoa</taxon>
        <taxon>Nematoda</taxon>
        <taxon>Chromadorea</taxon>
        <taxon>Rhabditida</taxon>
        <taxon>Rhabditina</taxon>
        <taxon>Diplogasteromorpha</taxon>
        <taxon>Diplogasteroidea</taxon>
        <taxon>Neodiplogasteridae</taxon>
        <taxon>Pristionchus</taxon>
    </lineage>
</organism>
<keyword evidence="5" id="KW-1185">Reference proteome</keyword>
<feature type="transmembrane region" description="Helical" evidence="2">
    <location>
        <begin position="420"/>
        <end position="446"/>
    </location>
</feature>
<sequence length="537" mass="60489">MIILLLLLFIPTANSECLSCGKPCGVKGHCDDKFKKYWVDNCEVWKCEDGFHYQNSYGNSRPSTGDVYNSPIVCMISKGRYWNGIKVWKFMDDIAINLYPAEFYDLKFYCIPDKPVPDGAINSECDPPNPMCEQIHFDPYKKNKCKGEALIEYGINKVKSYTRHIEFDKKDAVWRATGNGNEYNPAIPDRSNAYCIYPCDKSKLFLSPDKCDSGEQCIEPIPSQAWLYECPADYRMFVQYASEGIQTMVPSVECVLGKYQADNREPVSAKCVKVYCKHRNPLKSECPISHSTCSNVTFDDEQTISCPDNYLIVEEGKEEMKYTSLKCNKDSGKWFGTRETDSVQHSFNDLKNIFCMDLAETTTAIAIVNTTVVEPLETTTEVHTTPIEKTTQLTRKEVPTTLPTTEVAETSTASVVALSLMLATAGALLAIAIILLICAIVLCTMLRRVNRPNRPVISSTQFSLSMPSTGRLTLDRNSEKKETWDNRKSKERRLNKGNKSIHAEIPSELSKKEESKSSKKIIRPNLEAADTLGSFDS</sequence>
<feature type="signal peptide" evidence="3">
    <location>
        <begin position="1"/>
        <end position="15"/>
    </location>
</feature>
<keyword evidence="3" id="KW-0732">Signal</keyword>